<dbReference type="PIRSF" id="PIRSF039032">
    <property type="entry name" value="HigB-2"/>
    <property type="match status" value="1"/>
</dbReference>
<dbReference type="InterPro" id="IPR009387">
    <property type="entry name" value="HigB-2"/>
</dbReference>
<reference evidence="2" key="1">
    <citation type="journal article" date="2012" name="PLoS ONE">
        <title>Comparative analysis of genome sequences covering the seven cronobacter species.</title>
        <authorList>
            <person name="Joseph S."/>
            <person name="Desai P."/>
            <person name="Ji Y."/>
            <person name="Cummings C.A."/>
            <person name="Shih R."/>
            <person name="Degoricija L."/>
            <person name="Rico A."/>
            <person name="Brzoska P."/>
            <person name="Hamby S.E."/>
            <person name="Masood N."/>
            <person name="Hariri S."/>
            <person name="Sonbol H."/>
            <person name="Chuzhanova N."/>
            <person name="McClelland M."/>
            <person name="Furtado M.R."/>
            <person name="Forsythe S.J."/>
        </authorList>
    </citation>
    <scope>NUCLEOTIDE SEQUENCE [LARGE SCALE GENOMIC DNA]</scope>
    <source>
        <strain evidence="2">1210</strain>
    </source>
</reference>
<protein>
    <recommendedName>
        <fullName evidence="3">Cytotoxic translational repressor of toxin-antitoxin stability system</fullName>
    </recommendedName>
</protein>
<evidence type="ECO:0000313" key="2">
    <source>
        <dbReference type="Proteomes" id="UP000009342"/>
    </source>
</evidence>
<accession>A0ABM9Q2V1</accession>
<proteinExistence type="predicted"/>
<dbReference type="Proteomes" id="UP000009342">
    <property type="component" value="Unassembled WGS sequence"/>
</dbReference>
<name>A0ABM9Q2V1_9ENTR</name>
<sequence length="103" mass="11899">MLFIETEIFTRAVTALLSDDEYGEFQRFLATQPCSGDVIPETGGLRKARWQANGRGKRGGVRVIYFYRSQTDEIRLLLIYRKGIKDALSPQEKTVLRMLNARW</sequence>
<dbReference type="EMBL" id="CAKZ01000017">
    <property type="protein sequence ID" value="CCJ79660.1"/>
    <property type="molecule type" value="Genomic_DNA"/>
</dbReference>
<organism evidence="1 2">
    <name type="scientific">Cronobacter dublinensis 1210</name>
    <dbReference type="NCBI Taxonomy" id="1208656"/>
    <lineage>
        <taxon>Bacteria</taxon>
        <taxon>Pseudomonadati</taxon>
        <taxon>Pseudomonadota</taxon>
        <taxon>Gammaproteobacteria</taxon>
        <taxon>Enterobacterales</taxon>
        <taxon>Enterobacteriaceae</taxon>
        <taxon>Cronobacter</taxon>
    </lineage>
</organism>
<evidence type="ECO:0000313" key="1">
    <source>
        <dbReference type="EMBL" id="CCJ79660.1"/>
    </source>
</evidence>
<keyword evidence="2" id="KW-1185">Reference proteome</keyword>
<gene>
    <name evidence="1" type="ORF">BN134_366</name>
</gene>
<comment type="caution">
    <text evidence="1">The sequence shown here is derived from an EMBL/GenBank/DDBJ whole genome shotgun (WGS) entry which is preliminary data.</text>
</comment>
<evidence type="ECO:0008006" key="3">
    <source>
        <dbReference type="Google" id="ProtNLM"/>
    </source>
</evidence>